<name>A0A8B6EZ81_MYTGA</name>
<evidence type="ECO:0000256" key="1">
    <source>
        <dbReference type="SAM" id="Phobius"/>
    </source>
</evidence>
<keyword evidence="3" id="KW-1185">Reference proteome</keyword>
<evidence type="ECO:0000313" key="3">
    <source>
        <dbReference type="Proteomes" id="UP000596742"/>
    </source>
</evidence>
<evidence type="ECO:0000313" key="2">
    <source>
        <dbReference type="EMBL" id="VDI41072.1"/>
    </source>
</evidence>
<dbReference type="Proteomes" id="UP000596742">
    <property type="component" value="Unassembled WGS sequence"/>
</dbReference>
<keyword evidence="1" id="KW-0472">Membrane</keyword>
<proteinExistence type="predicted"/>
<accession>A0A8B6EZ81</accession>
<keyword evidence="1" id="KW-0812">Transmembrane</keyword>
<organism evidence="2 3">
    <name type="scientific">Mytilus galloprovincialis</name>
    <name type="common">Mediterranean mussel</name>
    <dbReference type="NCBI Taxonomy" id="29158"/>
    <lineage>
        <taxon>Eukaryota</taxon>
        <taxon>Metazoa</taxon>
        <taxon>Spiralia</taxon>
        <taxon>Lophotrochozoa</taxon>
        <taxon>Mollusca</taxon>
        <taxon>Bivalvia</taxon>
        <taxon>Autobranchia</taxon>
        <taxon>Pteriomorphia</taxon>
        <taxon>Mytilida</taxon>
        <taxon>Mytiloidea</taxon>
        <taxon>Mytilidae</taxon>
        <taxon>Mytilinae</taxon>
        <taxon>Mytilus</taxon>
    </lineage>
</organism>
<keyword evidence="1" id="KW-1133">Transmembrane helix</keyword>
<reference evidence="2" key="1">
    <citation type="submission" date="2018-11" db="EMBL/GenBank/DDBJ databases">
        <authorList>
            <person name="Alioto T."/>
            <person name="Alioto T."/>
        </authorList>
    </citation>
    <scope>NUCLEOTIDE SEQUENCE</scope>
</reference>
<comment type="caution">
    <text evidence="2">The sequence shown here is derived from an EMBL/GenBank/DDBJ whole genome shotgun (WGS) entry which is preliminary data.</text>
</comment>
<sequence length="174" mass="19712">MGLPARRYEQRIPQDLYAAEKKVKSQIEDLLGKLTENSENANVMENNISAIKDYASDLQAYLGSKMMDTEIQKLEMFLQSLFDDGSLRKIHINCKIDDKITDGIISSSDSIPVDCSCINDNTVAVSFRYSKQIQFITFQLKELNAQYKRPVVIAVYVTQMAVCCTVILAEVLRK</sequence>
<protein>
    <submittedName>
        <fullName evidence="2">Uncharacterized protein</fullName>
    </submittedName>
</protein>
<gene>
    <name evidence="2" type="ORF">MGAL_10B038729</name>
</gene>
<dbReference type="EMBL" id="UYJE01005861">
    <property type="protein sequence ID" value="VDI41072.1"/>
    <property type="molecule type" value="Genomic_DNA"/>
</dbReference>
<dbReference type="AlphaFoldDB" id="A0A8B6EZ81"/>
<feature type="transmembrane region" description="Helical" evidence="1">
    <location>
        <begin position="151"/>
        <end position="172"/>
    </location>
</feature>